<name>A0A9W9FBZ5_9EURO</name>
<dbReference type="EMBL" id="JAPQKH010000005">
    <property type="protein sequence ID" value="KAJ5097316.1"/>
    <property type="molecule type" value="Genomic_DNA"/>
</dbReference>
<dbReference type="InterPro" id="IPR051601">
    <property type="entry name" value="Serine_prot/Carboxylest_S33"/>
</dbReference>
<evidence type="ECO:0000256" key="2">
    <source>
        <dbReference type="ARBA" id="ARBA00022801"/>
    </source>
</evidence>
<keyword evidence="2" id="KW-0378">Hydrolase</keyword>
<dbReference type="SUPFAM" id="SSF53474">
    <property type="entry name" value="alpha/beta-Hydrolases"/>
    <property type="match status" value="1"/>
</dbReference>
<comment type="caution">
    <text evidence="4">The sequence shown here is derived from an EMBL/GenBank/DDBJ whole genome shotgun (WGS) entry which is preliminary data.</text>
</comment>
<dbReference type="GO" id="GO:0072330">
    <property type="term" value="P:monocarboxylic acid biosynthetic process"/>
    <property type="evidence" value="ECO:0007669"/>
    <property type="project" value="UniProtKB-ARBA"/>
</dbReference>
<feature type="domain" description="AB hydrolase-1" evidence="3">
    <location>
        <begin position="2"/>
        <end position="152"/>
    </location>
</feature>
<evidence type="ECO:0000259" key="3">
    <source>
        <dbReference type="Pfam" id="PF00561"/>
    </source>
</evidence>
<dbReference type="PANTHER" id="PTHR43248">
    <property type="entry name" value="2-SUCCINYL-6-HYDROXY-2,4-CYCLOHEXADIENE-1-CARBOXYLATE SYNTHASE"/>
    <property type="match status" value="1"/>
</dbReference>
<dbReference type="InterPro" id="IPR029058">
    <property type="entry name" value="AB_hydrolase_fold"/>
</dbReference>
<protein>
    <recommendedName>
        <fullName evidence="3">AB hydrolase-1 domain-containing protein</fullName>
    </recommendedName>
</protein>
<dbReference type="Pfam" id="PF00561">
    <property type="entry name" value="Abhydrolase_1"/>
    <property type="match status" value="1"/>
</dbReference>
<dbReference type="GO" id="GO:0016787">
    <property type="term" value="F:hydrolase activity"/>
    <property type="evidence" value="ECO:0007669"/>
    <property type="project" value="UniProtKB-KW"/>
</dbReference>
<reference evidence="4" key="2">
    <citation type="journal article" date="2023" name="IMA Fungus">
        <title>Comparative genomic study of the Penicillium genus elucidates a diverse pangenome and 15 lateral gene transfer events.</title>
        <authorList>
            <person name="Petersen C."/>
            <person name="Sorensen T."/>
            <person name="Nielsen M.R."/>
            <person name="Sondergaard T.E."/>
            <person name="Sorensen J.L."/>
            <person name="Fitzpatrick D.A."/>
            <person name="Frisvad J.C."/>
            <person name="Nielsen K.L."/>
        </authorList>
    </citation>
    <scope>NUCLEOTIDE SEQUENCE</scope>
    <source>
        <strain evidence="4">IBT 30069</strain>
    </source>
</reference>
<keyword evidence="5" id="KW-1185">Reference proteome</keyword>
<comment type="similarity">
    <text evidence="1">Belongs to the peptidase S33 family.</text>
</comment>
<dbReference type="GO" id="GO:0017000">
    <property type="term" value="P:antibiotic biosynthetic process"/>
    <property type="evidence" value="ECO:0007669"/>
    <property type="project" value="UniProtKB-ARBA"/>
</dbReference>
<proteinExistence type="inferred from homology"/>
<sequence>MGPDLAKMTGNQHNIVSFDPRGVGESGPLIDCWPNHPERRAQFERLFYPEVSNASSTALDTQYYTAEIFGKACTADAGGVNGNASFISTPAVAHDMLTYIKAEQISTGKPSDDSKISYYGVSYGTILGATFASLFPDRVERMILDGVFVASDYYNLEWKTNLYDTDGALSSFSNYCYQGGKENCSFWGPSASNITKRLNNIFADLKYRPIPIPSSDSCSIPLMATYSDLKQVALQSTYSPLTGFPMLDGVLSGLEQGNTSAYVTAVTSGDLPANPCKDGTHKLTVDASTLIKCVDGWNGSKFDDIEQYRQYVGSLVAESSFFGEVWPNNAGNVLCRSFNGKPPKSGQIAGSIMKSKKTSFPILFVTADIDPVTPKRG</sequence>
<gene>
    <name evidence="4" type="ORF">N7456_008037</name>
</gene>
<dbReference type="AlphaFoldDB" id="A0A9W9FBZ5"/>
<dbReference type="OrthoDB" id="425534at2759"/>
<accession>A0A9W9FBZ5</accession>
<dbReference type="Proteomes" id="UP001149165">
    <property type="component" value="Unassembled WGS sequence"/>
</dbReference>
<dbReference type="Gene3D" id="3.40.50.1820">
    <property type="entry name" value="alpha/beta hydrolase"/>
    <property type="match status" value="1"/>
</dbReference>
<dbReference type="InterPro" id="IPR000073">
    <property type="entry name" value="AB_hydrolase_1"/>
</dbReference>
<evidence type="ECO:0000313" key="5">
    <source>
        <dbReference type="Proteomes" id="UP001149165"/>
    </source>
</evidence>
<reference evidence="4" key="1">
    <citation type="submission" date="2022-11" db="EMBL/GenBank/DDBJ databases">
        <authorList>
            <person name="Petersen C."/>
        </authorList>
    </citation>
    <scope>NUCLEOTIDE SEQUENCE</scope>
    <source>
        <strain evidence="4">IBT 30069</strain>
    </source>
</reference>
<evidence type="ECO:0000313" key="4">
    <source>
        <dbReference type="EMBL" id="KAJ5097316.1"/>
    </source>
</evidence>
<organism evidence="4 5">
    <name type="scientific">Penicillium angulare</name>
    <dbReference type="NCBI Taxonomy" id="116970"/>
    <lineage>
        <taxon>Eukaryota</taxon>
        <taxon>Fungi</taxon>
        <taxon>Dikarya</taxon>
        <taxon>Ascomycota</taxon>
        <taxon>Pezizomycotina</taxon>
        <taxon>Eurotiomycetes</taxon>
        <taxon>Eurotiomycetidae</taxon>
        <taxon>Eurotiales</taxon>
        <taxon>Aspergillaceae</taxon>
        <taxon>Penicillium</taxon>
    </lineage>
</organism>
<evidence type="ECO:0000256" key="1">
    <source>
        <dbReference type="ARBA" id="ARBA00010088"/>
    </source>
</evidence>
<dbReference type="PANTHER" id="PTHR43248:SF25">
    <property type="entry name" value="AB HYDROLASE-1 DOMAIN-CONTAINING PROTEIN-RELATED"/>
    <property type="match status" value="1"/>
</dbReference>